<evidence type="ECO:0000313" key="15">
    <source>
        <dbReference type="WBParaSite" id="PSAMB.scaffold4636size13999.g24837.t1"/>
    </source>
</evidence>
<comment type="catalytic activity">
    <reaction evidence="8">
        <text>dopamine + acetyl-CoA = N-acetyldopamine + CoA + H(+)</text>
        <dbReference type="Rhea" id="RHEA:51388"/>
        <dbReference type="ChEBI" id="CHEBI:15378"/>
        <dbReference type="ChEBI" id="CHEBI:57287"/>
        <dbReference type="ChEBI" id="CHEBI:57288"/>
        <dbReference type="ChEBI" id="CHEBI:59905"/>
        <dbReference type="ChEBI" id="CHEBI:125678"/>
    </reaction>
    <physiologicalReaction direction="left-to-right" evidence="8">
        <dbReference type="Rhea" id="RHEA:51389"/>
    </physiologicalReaction>
</comment>
<dbReference type="PROSITE" id="PS51186">
    <property type="entry name" value="GNAT"/>
    <property type="match status" value="1"/>
</dbReference>
<comment type="catalytic activity">
    <reaction evidence="12">
        <text>serotonin + acetyl-CoA = N-acetylserotonin + CoA + H(+)</text>
        <dbReference type="Rhea" id="RHEA:25217"/>
        <dbReference type="ChEBI" id="CHEBI:15378"/>
        <dbReference type="ChEBI" id="CHEBI:17697"/>
        <dbReference type="ChEBI" id="CHEBI:57287"/>
        <dbReference type="ChEBI" id="CHEBI:57288"/>
        <dbReference type="ChEBI" id="CHEBI:350546"/>
        <dbReference type="EC" id="2.3.1.87"/>
    </reaction>
    <physiologicalReaction direction="left-to-right" evidence="12">
        <dbReference type="Rhea" id="RHEA:25218"/>
    </physiologicalReaction>
</comment>
<dbReference type="FunFam" id="3.40.630.30:FF:000046">
    <property type="entry name" value="Dopamine N-acetyltransferase"/>
    <property type="match status" value="1"/>
</dbReference>
<evidence type="ECO:0000256" key="5">
    <source>
        <dbReference type="ARBA" id="ARBA00050189"/>
    </source>
</evidence>
<comment type="catalytic activity">
    <reaction evidence="7">
        <text>serotonin + (5Z,8Z,11Z,14Z)-eicosatetraenoyl-CoA = N-[(5Z,8Z,11Z,14Z)-eicosatetraenoyl]-serotonin + CoA + H(+)</text>
        <dbReference type="Rhea" id="RHEA:51396"/>
        <dbReference type="ChEBI" id="CHEBI:15378"/>
        <dbReference type="ChEBI" id="CHEBI:57287"/>
        <dbReference type="ChEBI" id="CHEBI:57368"/>
        <dbReference type="ChEBI" id="CHEBI:132255"/>
        <dbReference type="ChEBI" id="CHEBI:350546"/>
    </reaction>
    <physiologicalReaction direction="left-to-right" evidence="7">
        <dbReference type="Rhea" id="RHEA:51397"/>
    </physiologicalReaction>
</comment>
<proteinExistence type="inferred from homology"/>
<comment type="catalytic activity">
    <reaction evidence="10">
        <text>serotonin + hexadecanoyl-CoA = N-hexadecanoyl-serotonin + CoA + H(+)</text>
        <dbReference type="Rhea" id="RHEA:51384"/>
        <dbReference type="ChEBI" id="CHEBI:15378"/>
        <dbReference type="ChEBI" id="CHEBI:57287"/>
        <dbReference type="ChEBI" id="CHEBI:57379"/>
        <dbReference type="ChEBI" id="CHEBI:134059"/>
        <dbReference type="ChEBI" id="CHEBI:350546"/>
    </reaction>
    <physiologicalReaction direction="left-to-right" evidence="10">
        <dbReference type="Rhea" id="RHEA:51385"/>
    </physiologicalReaction>
</comment>
<dbReference type="CDD" id="cd04301">
    <property type="entry name" value="NAT_SF"/>
    <property type="match status" value="1"/>
</dbReference>
<dbReference type="InterPro" id="IPR000182">
    <property type="entry name" value="GNAT_dom"/>
</dbReference>
<dbReference type="Gene3D" id="3.40.630.30">
    <property type="match status" value="1"/>
</dbReference>
<dbReference type="Proteomes" id="UP000887566">
    <property type="component" value="Unplaced"/>
</dbReference>
<sequence length="228" mass="25910">MELIGDVEPFPVESRIRGVRFEIATPLMNEELHRFMLEHFRVEEPITRSVGSTKEDVFDFFIDLRDAGLRGPYSIAVFNEETHELIGCCLNEVCDIPDHPECGPSGDIYKRENANKILNFIETVEEELHDLVDSKRMLKIGVICIHPKYGRRGIGRRLIEESLDMARDENCDHAAAVATARASQGLFEKMGFQTLREVPYATYSPKGEVIFKVLHDGVQSGKLMVKEL</sequence>
<comment type="catalytic activity">
    <reaction evidence="9">
        <text>serotonin + (9Z)-octadecenoyl-CoA = N-(9Z-octadecenoyl)-serotonin + CoA + H(+)</text>
        <dbReference type="Rhea" id="RHEA:51392"/>
        <dbReference type="ChEBI" id="CHEBI:15378"/>
        <dbReference type="ChEBI" id="CHEBI:57287"/>
        <dbReference type="ChEBI" id="CHEBI:57387"/>
        <dbReference type="ChEBI" id="CHEBI:134064"/>
        <dbReference type="ChEBI" id="CHEBI:350546"/>
    </reaction>
    <physiologicalReaction direction="left-to-right" evidence="9">
        <dbReference type="Rhea" id="RHEA:51393"/>
    </physiologicalReaction>
</comment>
<evidence type="ECO:0000256" key="3">
    <source>
        <dbReference type="ARBA" id="ARBA00038182"/>
    </source>
</evidence>
<evidence type="ECO:0000256" key="9">
    <source>
        <dbReference type="ARBA" id="ARBA00051823"/>
    </source>
</evidence>
<dbReference type="PANTHER" id="PTHR20905">
    <property type="entry name" value="N-ACETYLTRANSFERASE-RELATED"/>
    <property type="match status" value="1"/>
</dbReference>
<evidence type="ECO:0000256" key="2">
    <source>
        <dbReference type="ARBA" id="ARBA00037926"/>
    </source>
</evidence>
<dbReference type="Pfam" id="PF00583">
    <property type="entry name" value="Acetyltransf_1"/>
    <property type="match status" value="1"/>
</dbReference>
<evidence type="ECO:0000313" key="14">
    <source>
        <dbReference type="Proteomes" id="UP000887566"/>
    </source>
</evidence>
<dbReference type="AlphaFoldDB" id="A0A914WMY7"/>
<dbReference type="GO" id="GO:0004059">
    <property type="term" value="F:aralkylamine N-acetyltransferase activity"/>
    <property type="evidence" value="ECO:0007669"/>
    <property type="project" value="UniProtKB-EC"/>
</dbReference>
<comment type="similarity">
    <text evidence="3">Belongs to the acetyltransferase family. AANAT subfamily.</text>
</comment>
<evidence type="ECO:0000256" key="1">
    <source>
        <dbReference type="ARBA" id="ARBA00022679"/>
    </source>
</evidence>
<dbReference type="WBParaSite" id="PSAMB.scaffold4636size13999.g24837.t1">
    <property type="protein sequence ID" value="PSAMB.scaffold4636size13999.g24837.t1"/>
    <property type="gene ID" value="PSAMB.scaffold4636size13999.g24837"/>
</dbReference>
<dbReference type="SUPFAM" id="SSF55729">
    <property type="entry name" value="Acyl-CoA N-acyltransferases (Nat)"/>
    <property type="match status" value="1"/>
</dbReference>
<reference evidence="15" key="1">
    <citation type="submission" date="2022-11" db="UniProtKB">
        <authorList>
            <consortium name="WormBaseParasite"/>
        </authorList>
    </citation>
    <scope>IDENTIFICATION</scope>
</reference>
<dbReference type="PANTHER" id="PTHR20905:SF1">
    <property type="entry name" value="AT07410P-RELATED"/>
    <property type="match status" value="1"/>
</dbReference>
<evidence type="ECO:0000256" key="7">
    <source>
        <dbReference type="ARBA" id="ARBA00051284"/>
    </source>
</evidence>
<evidence type="ECO:0000259" key="13">
    <source>
        <dbReference type="PROSITE" id="PS51186"/>
    </source>
</evidence>
<keyword evidence="1" id="KW-0808">Transferase</keyword>
<comment type="catalytic activity">
    <reaction evidence="5">
        <text>dopamine + (9Z)-octadecenoyl-CoA = N-(9Z-octadecanoyl)-dopamine + CoA + H(+)</text>
        <dbReference type="Rhea" id="RHEA:51380"/>
        <dbReference type="ChEBI" id="CHEBI:15378"/>
        <dbReference type="ChEBI" id="CHEBI:31883"/>
        <dbReference type="ChEBI" id="CHEBI:57287"/>
        <dbReference type="ChEBI" id="CHEBI:57387"/>
        <dbReference type="ChEBI" id="CHEBI:59905"/>
    </reaction>
    <physiologicalReaction direction="left-to-right" evidence="5">
        <dbReference type="Rhea" id="RHEA:51381"/>
    </physiologicalReaction>
</comment>
<name>A0A914WMY7_9BILA</name>
<evidence type="ECO:0000256" key="12">
    <source>
        <dbReference type="ARBA" id="ARBA00052491"/>
    </source>
</evidence>
<evidence type="ECO:0000256" key="10">
    <source>
        <dbReference type="ARBA" id="ARBA00052178"/>
    </source>
</evidence>
<keyword evidence="14" id="KW-1185">Reference proteome</keyword>
<dbReference type="EC" id="2.3.1.87" evidence="4"/>
<comment type="pathway">
    <text evidence="2">Aromatic compound metabolism; melatonin biosynthesis; melatonin from serotonin: step 1/2.</text>
</comment>
<evidence type="ECO:0000256" key="11">
    <source>
        <dbReference type="ARBA" id="ARBA00052335"/>
    </source>
</evidence>
<dbReference type="InterPro" id="IPR016181">
    <property type="entry name" value="Acyl_CoA_acyltransferase"/>
</dbReference>
<organism evidence="14 15">
    <name type="scientific">Plectus sambesii</name>
    <dbReference type="NCBI Taxonomy" id="2011161"/>
    <lineage>
        <taxon>Eukaryota</taxon>
        <taxon>Metazoa</taxon>
        <taxon>Ecdysozoa</taxon>
        <taxon>Nematoda</taxon>
        <taxon>Chromadorea</taxon>
        <taxon>Plectida</taxon>
        <taxon>Plectina</taxon>
        <taxon>Plectoidea</taxon>
        <taxon>Plectidae</taxon>
        <taxon>Plectus</taxon>
    </lineage>
</organism>
<accession>A0A914WMY7</accession>
<evidence type="ECO:0000256" key="8">
    <source>
        <dbReference type="ARBA" id="ARBA00051711"/>
    </source>
</evidence>
<evidence type="ECO:0000256" key="4">
    <source>
        <dbReference type="ARBA" id="ARBA00039114"/>
    </source>
</evidence>
<feature type="domain" description="N-acetyltransferase" evidence="13">
    <location>
        <begin position="80"/>
        <end position="216"/>
    </location>
</feature>
<comment type="catalytic activity">
    <reaction evidence="6">
        <text>serotonin + octadecanoyl-CoA = N-octadecanoyl-serotonin + CoA + H(+)</text>
        <dbReference type="Rhea" id="RHEA:51400"/>
        <dbReference type="ChEBI" id="CHEBI:15378"/>
        <dbReference type="ChEBI" id="CHEBI:57287"/>
        <dbReference type="ChEBI" id="CHEBI:57394"/>
        <dbReference type="ChEBI" id="CHEBI:134065"/>
        <dbReference type="ChEBI" id="CHEBI:350546"/>
    </reaction>
    <physiologicalReaction direction="left-to-right" evidence="6">
        <dbReference type="Rhea" id="RHEA:51401"/>
    </physiologicalReaction>
</comment>
<protein>
    <recommendedName>
        <fullName evidence="4">aralkylamine N-acetyltransferase</fullName>
        <ecNumber evidence="4">2.3.1.87</ecNumber>
    </recommendedName>
</protein>
<evidence type="ECO:0000256" key="6">
    <source>
        <dbReference type="ARBA" id="ARBA00050849"/>
    </source>
</evidence>
<comment type="catalytic activity">
    <reaction evidence="11">
        <text>dopamine + hexadecanoyl-CoA = N-hexadecanoyl-dopamine + CoA + H(+)</text>
        <dbReference type="Rhea" id="RHEA:51376"/>
        <dbReference type="ChEBI" id="CHEBI:15378"/>
        <dbReference type="ChEBI" id="CHEBI:57287"/>
        <dbReference type="ChEBI" id="CHEBI:57379"/>
        <dbReference type="ChEBI" id="CHEBI:59905"/>
        <dbReference type="ChEBI" id="CHEBI:134058"/>
    </reaction>
    <physiologicalReaction direction="left-to-right" evidence="11">
        <dbReference type="Rhea" id="RHEA:51377"/>
    </physiologicalReaction>
</comment>